<feature type="domain" description="Transcription factor zinc-finger" evidence="1">
    <location>
        <begin position="127"/>
        <end position="167"/>
    </location>
</feature>
<evidence type="ECO:0000259" key="1">
    <source>
        <dbReference type="Pfam" id="PF13453"/>
    </source>
</evidence>
<proteinExistence type="predicted"/>
<dbReference type="Pfam" id="PF13453">
    <property type="entry name" value="Zn_ribbon_TFIIB"/>
    <property type="match status" value="2"/>
</dbReference>
<dbReference type="Proteomes" id="UP000233256">
    <property type="component" value="Unassembled WGS sequence"/>
</dbReference>
<accession>A0A2N1PMI7</accession>
<protein>
    <recommendedName>
        <fullName evidence="1">Transcription factor zinc-finger domain-containing protein</fullName>
    </recommendedName>
</protein>
<dbReference type="EMBL" id="PGXC01000016">
    <property type="protein sequence ID" value="PKK89545.1"/>
    <property type="molecule type" value="Genomic_DNA"/>
</dbReference>
<evidence type="ECO:0000313" key="2">
    <source>
        <dbReference type="EMBL" id="PKK89545.1"/>
    </source>
</evidence>
<dbReference type="AlphaFoldDB" id="A0A2N1PMI7"/>
<comment type="caution">
    <text evidence="2">The sequence shown here is derived from an EMBL/GenBank/DDBJ whole genome shotgun (WGS) entry which is preliminary data.</text>
</comment>
<feature type="domain" description="Transcription factor zinc-finger" evidence="1">
    <location>
        <begin position="49"/>
        <end position="85"/>
    </location>
</feature>
<name>A0A2N1PMI7_9BACT</name>
<gene>
    <name evidence="2" type="ORF">CVV64_14150</name>
</gene>
<organism evidence="2 3">
    <name type="scientific">Candidatus Wallbacteria bacterium HGW-Wallbacteria-1</name>
    <dbReference type="NCBI Taxonomy" id="2013854"/>
    <lineage>
        <taxon>Bacteria</taxon>
        <taxon>Candidatus Walliibacteriota</taxon>
    </lineage>
</organism>
<evidence type="ECO:0000313" key="3">
    <source>
        <dbReference type="Proteomes" id="UP000233256"/>
    </source>
</evidence>
<reference evidence="2 3" key="1">
    <citation type="journal article" date="2017" name="ISME J.">
        <title>Potential for microbial H2 and metal transformations associated with novel bacteria and archaea in deep terrestrial subsurface sediments.</title>
        <authorList>
            <person name="Hernsdorf A.W."/>
            <person name="Amano Y."/>
            <person name="Miyakawa K."/>
            <person name="Ise K."/>
            <person name="Suzuki Y."/>
            <person name="Anantharaman K."/>
            <person name="Probst A."/>
            <person name="Burstein D."/>
            <person name="Thomas B.C."/>
            <person name="Banfield J.F."/>
        </authorList>
    </citation>
    <scope>NUCLEOTIDE SEQUENCE [LARGE SCALE GENOMIC DNA]</scope>
    <source>
        <strain evidence="2">HGW-Wallbacteria-1</strain>
    </source>
</reference>
<sequence>MAEISMLNCPFCGNANQIRESWFSPTPSPDSLSSQFCVNCGKMMKERLCPRCSQNLDARDLLGVEIDLCSKCGGIWFDKGEISRISMRSGFENSDILEQLKKRAPAHVTEVDRTASCSWESGGSKPNCPACSGQLDIIVYEGVEIDICPKCRGVWLDNGEFADILNRFRTGVFTGKGNLSKKQLHMASELLSADFLQDTLARAAQRRRKRIADEEFSHLRQSSMKAAIRADKDDSGNPKMKNRVARGDMGHIHNDGVDNLVMGMSVVDAGLSGSDLLSAISDTAVDGVEIIAEETVWCVVECIFEYLAEVIFEAIN</sequence>
<dbReference type="InterPro" id="IPR027392">
    <property type="entry name" value="TF_Znf"/>
</dbReference>